<dbReference type="GO" id="GO:0006598">
    <property type="term" value="P:polyamine catabolic process"/>
    <property type="evidence" value="ECO:0007669"/>
    <property type="project" value="TreeGrafter"/>
</dbReference>
<dbReference type="Gene3D" id="3.30.590.10">
    <property type="entry name" value="Glutamine synthetase/guanido kinase, catalytic domain"/>
    <property type="match status" value="1"/>
</dbReference>
<keyword evidence="3" id="KW-0460">Magnesium</keyword>
<dbReference type="Proteomes" id="UP000245680">
    <property type="component" value="Unassembled WGS sequence"/>
</dbReference>
<sequence length="437" mass="47091">MDIQTASLRTASADLNGVMRGKRLPASDAAKLEFAGQRMPLSALSLDIWGNDVEGSPLVHASGDADGQLRLTERGPVPMPWLDPQATLLPMWMYTDDGRPFDACPRHALARVLARYTRRGWKVVAATELEFTLLDISGRSIAQAIDPVTGMALHSGDINSVDALDDFAAFFDALYAGAEAMGISVQAAVSEGGIGQFEVNLNHGPAMRIADDTWLLKSLVKGLAKRHGMAATFMAKPFPDDPGNGLHVHVSVKDAHGQNLFDNGVMSGSGLLRQVVAGCLSGMPGAMLVFAPHAGSYERIAPSSHAPTGASWGYENRTTALRIPGGDPSARRFEHRMAGGDTNPYLVMAAILGAALMGVEDELSPPEPIIGNAYSKPILKVPTDWDEAITRFETSPRMARIFPRLLVEMLVKVKRQEQRLMGSRDPELVALQLHDRV</sequence>
<keyword evidence="2" id="KW-0436">Ligase</keyword>
<evidence type="ECO:0000256" key="5">
    <source>
        <dbReference type="RuleBase" id="RU000384"/>
    </source>
</evidence>
<dbReference type="AlphaFoldDB" id="A0A2V2LF32"/>
<dbReference type="InterPro" id="IPR014746">
    <property type="entry name" value="Gln_synth/guanido_kin_cat_dom"/>
</dbReference>
<accession>A0A2V2LF32</accession>
<evidence type="ECO:0000313" key="7">
    <source>
        <dbReference type="EMBL" id="PWR04210.1"/>
    </source>
</evidence>
<dbReference type="Pfam" id="PF00120">
    <property type="entry name" value="Gln-synt_C"/>
    <property type="match status" value="1"/>
</dbReference>
<proteinExistence type="inferred from homology"/>
<evidence type="ECO:0000256" key="2">
    <source>
        <dbReference type="ARBA" id="ARBA00022598"/>
    </source>
</evidence>
<dbReference type="PROSITE" id="PS00181">
    <property type="entry name" value="GLNA_ATP"/>
    <property type="match status" value="1"/>
</dbReference>
<dbReference type="PANTHER" id="PTHR43785:SF12">
    <property type="entry name" value="TYPE-1 GLUTAMINE SYNTHETASE 2"/>
    <property type="match status" value="1"/>
</dbReference>
<comment type="caution">
    <text evidence="7">The sequence shown here is derived from an EMBL/GenBank/DDBJ whole genome shotgun (WGS) entry which is preliminary data.</text>
</comment>
<dbReference type="RefSeq" id="WP_109810195.1">
    <property type="nucleotide sequence ID" value="NZ_QGKU01000010.1"/>
</dbReference>
<dbReference type="PANTHER" id="PTHR43785">
    <property type="entry name" value="GAMMA-GLUTAMYLPUTRESCINE SYNTHETASE"/>
    <property type="match status" value="1"/>
</dbReference>
<dbReference type="OrthoDB" id="9807095at2"/>
<evidence type="ECO:0000259" key="6">
    <source>
        <dbReference type="PROSITE" id="PS51987"/>
    </source>
</evidence>
<dbReference type="InterPro" id="IPR008146">
    <property type="entry name" value="Gln_synth_cat_dom"/>
</dbReference>
<gene>
    <name evidence="7" type="ORF">DKT77_02650</name>
</gene>
<dbReference type="InterPro" id="IPR027303">
    <property type="entry name" value="Gln_synth_gly_rich_site"/>
</dbReference>
<dbReference type="EMBL" id="QGKU01000010">
    <property type="protein sequence ID" value="PWR04210.1"/>
    <property type="molecule type" value="Genomic_DNA"/>
</dbReference>
<evidence type="ECO:0000256" key="3">
    <source>
        <dbReference type="ARBA" id="ARBA00022842"/>
    </source>
</evidence>
<evidence type="ECO:0000313" key="8">
    <source>
        <dbReference type="Proteomes" id="UP000245680"/>
    </source>
</evidence>
<feature type="domain" description="GS catalytic" evidence="6">
    <location>
        <begin position="105"/>
        <end position="437"/>
    </location>
</feature>
<name>A0A2V2LF32_9RHOB</name>
<evidence type="ECO:0000256" key="1">
    <source>
        <dbReference type="ARBA" id="ARBA00001946"/>
    </source>
</evidence>
<organism evidence="7 8">
    <name type="scientific">Meridianimarinicoccus roseus</name>
    <dbReference type="NCBI Taxonomy" id="2072018"/>
    <lineage>
        <taxon>Bacteria</taxon>
        <taxon>Pseudomonadati</taxon>
        <taxon>Pseudomonadota</taxon>
        <taxon>Alphaproteobacteria</taxon>
        <taxon>Rhodobacterales</taxon>
        <taxon>Paracoccaceae</taxon>
        <taxon>Meridianimarinicoccus</taxon>
    </lineage>
</organism>
<reference evidence="7 8" key="1">
    <citation type="submission" date="2018-05" db="EMBL/GenBank/DDBJ databases">
        <title>Rhodobacteraceae gen. nov., sp. nov. isolated from sea water.</title>
        <authorList>
            <person name="Ren Y."/>
        </authorList>
    </citation>
    <scope>NUCLEOTIDE SEQUENCE [LARGE SCALE GENOMIC DNA]</scope>
    <source>
        <strain evidence="7 8">TG-679</strain>
    </source>
</reference>
<keyword evidence="8" id="KW-1185">Reference proteome</keyword>
<dbReference type="SUPFAM" id="SSF55931">
    <property type="entry name" value="Glutamine synthetase/guanido kinase"/>
    <property type="match status" value="1"/>
</dbReference>
<protein>
    <submittedName>
        <fullName evidence="7">Glutamine synthetase</fullName>
    </submittedName>
</protein>
<evidence type="ECO:0000256" key="4">
    <source>
        <dbReference type="PROSITE-ProRule" id="PRU01331"/>
    </source>
</evidence>
<dbReference type="SMART" id="SM01230">
    <property type="entry name" value="Gln-synt_C"/>
    <property type="match status" value="1"/>
</dbReference>
<dbReference type="PROSITE" id="PS51987">
    <property type="entry name" value="GS_CATALYTIC"/>
    <property type="match status" value="1"/>
</dbReference>
<dbReference type="GO" id="GO:0006542">
    <property type="term" value="P:glutamine biosynthetic process"/>
    <property type="evidence" value="ECO:0007669"/>
    <property type="project" value="TreeGrafter"/>
</dbReference>
<dbReference type="GO" id="GO:0004356">
    <property type="term" value="F:glutamine synthetase activity"/>
    <property type="evidence" value="ECO:0007669"/>
    <property type="project" value="InterPro"/>
</dbReference>
<comment type="cofactor">
    <cofactor evidence="1">
        <name>Mg(2+)</name>
        <dbReference type="ChEBI" id="CHEBI:18420"/>
    </cofactor>
</comment>
<comment type="similarity">
    <text evidence="4 5">Belongs to the glutamine synthetase family.</text>
</comment>